<dbReference type="PROSITE" id="PS50923">
    <property type="entry name" value="SUSHI"/>
    <property type="match status" value="1"/>
</dbReference>
<feature type="domain" description="Sushi" evidence="3">
    <location>
        <begin position="28"/>
        <end position="94"/>
    </location>
</feature>
<sequence length="94" mass="10665">MKDKGETINRRNYQQNKIYRGQQSLNGVVCSLPNITNNLVLLTNKTEFRFGDQTSFECNGDFELTSQLASTRECIVDEDSPENGTWTGELPICQ</sequence>
<organism evidence="4 5">
    <name type="scientific">Mytilus galloprovincialis</name>
    <name type="common">Mediterranean mussel</name>
    <dbReference type="NCBI Taxonomy" id="29158"/>
    <lineage>
        <taxon>Eukaryota</taxon>
        <taxon>Metazoa</taxon>
        <taxon>Spiralia</taxon>
        <taxon>Lophotrochozoa</taxon>
        <taxon>Mollusca</taxon>
        <taxon>Bivalvia</taxon>
        <taxon>Autobranchia</taxon>
        <taxon>Pteriomorphia</taxon>
        <taxon>Mytilida</taxon>
        <taxon>Mytiloidea</taxon>
        <taxon>Mytilidae</taxon>
        <taxon>Mytilinae</taxon>
        <taxon>Mytilus</taxon>
    </lineage>
</organism>
<evidence type="ECO:0000313" key="5">
    <source>
        <dbReference type="Proteomes" id="UP000596742"/>
    </source>
</evidence>
<dbReference type="OrthoDB" id="10538735at2759"/>
<keyword evidence="5" id="KW-1185">Reference proteome</keyword>
<keyword evidence="1" id="KW-1015">Disulfide bond</keyword>
<proteinExistence type="predicted"/>
<dbReference type="CDD" id="cd00033">
    <property type="entry name" value="CCP"/>
    <property type="match status" value="1"/>
</dbReference>
<dbReference type="SUPFAM" id="SSF57535">
    <property type="entry name" value="Complement control module/SCR domain"/>
    <property type="match status" value="1"/>
</dbReference>
<keyword evidence="2" id="KW-0768">Sushi</keyword>
<evidence type="ECO:0000256" key="2">
    <source>
        <dbReference type="PROSITE-ProRule" id="PRU00302"/>
    </source>
</evidence>
<dbReference type="Gene3D" id="2.10.70.10">
    <property type="entry name" value="Complement Module, domain 1"/>
    <property type="match status" value="1"/>
</dbReference>
<gene>
    <name evidence="4" type="ORF">MGAL_10B004156</name>
</gene>
<comment type="caution">
    <text evidence="2">Lacks conserved residue(s) required for the propagation of feature annotation.</text>
</comment>
<dbReference type="Proteomes" id="UP000596742">
    <property type="component" value="Unassembled WGS sequence"/>
</dbReference>
<dbReference type="InterPro" id="IPR035976">
    <property type="entry name" value="Sushi/SCR/CCP_sf"/>
</dbReference>
<accession>A0A8B6GX73</accession>
<reference evidence="4" key="1">
    <citation type="submission" date="2018-11" db="EMBL/GenBank/DDBJ databases">
        <authorList>
            <person name="Alioto T."/>
            <person name="Alioto T."/>
        </authorList>
    </citation>
    <scope>NUCLEOTIDE SEQUENCE</scope>
</reference>
<feature type="non-terminal residue" evidence="4">
    <location>
        <position position="94"/>
    </location>
</feature>
<name>A0A8B6GX73_MYTGA</name>
<dbReference type="EMBL" id="UYJE01009185">
    <property type="protein sequence ID" value="VDI70960.1"/>
    <property type="molecule type" value="Genomic_DNA"/>
</dbReference>
<protein>
    <recommendedName>
        <fullName evidence="3">Sushi domain-containing protein</fullName>
    </recommendedName>
</protein>
<dbReference type="AlphaFoldDB" id="A0A8B6GX73"/>
<dbReference type="InterPro" id="IPR000436">
    <property type="entry name" value="Sushi_SCR_CCP_dom"/>
</dbReference>
<evidence type="ECO:0000256" key="1">
    <source>
        <dbReference type="ARBA" id="ARBA00023157"/>
    </source>
</evidence>
<dbReference type="Pfam" id="PF00084">
    <property type="entry name" value="Sushi"/>
    <property type="match status" value="1"/>
</dbReference>
<comment type="caution">
    <text evidence="4">The sequence shown here is derived from an EMBL/GenBank/DDBJ whole genome shotgun (WGS) entry which is preliminary data.</text>
</comment>
<dbReference type="SMART" id="SM00032">
    <property type="entry name" value="CCP"/>
    <property type="match status" value="1"/>
</dbReference>
<evidence type="ECO:0000313" key="4">
    <source>
        <dbReference type="EMBL" id="VDI70960.1"/>
    </source>
</evidence>
<evidence type="ECO:0000259" key="3">
    <source>
        <dbReference type="PROSITE" id="PS50923"/>
    </source>
</evidence>